<keyword evidence="2" id="KW-1185">Reference proteome</keyword>
<accession>A0ACB5SW96</accession>
<reference evidence="1" key="1">
    <citation type="submission" date="2023-04" db="EMBL/GenBank/DDBJ databases">
        <title>Ambrosiozyma monospora NBRC 10751.</title>
        <authorList>
            <person name="Ichikawa N."/>
            <person name="Sato H."/>
            <person name="Tonouchi N."/>
        </authorList>
    </citation>
    <scope>NUCLEOTIDE SEQUENCE</scope>
    <source>
        <strain evidence="1">NBRC 10751</strain>
    </source>
</reference>
<name>A0ACB5SW96_AMBMO</name>
<dbReference type="Proteomes" id="UP001165064">
    <property type="component" value="Unassembled WGS sequence"/>
</dbReference>
<proteinExistence type="predicted"/>
<sequence length="325" mass="34841">MVYPLLPSFTTTKELTNSNSKLGFINQAQIPFPQNADELTDAIQVCNFSKFGKVYINFTPSSSAAVAELDDETIDSILKLLNNGAAAIITTSKVGALIKAKIPNARIVYQVGSIEEVSKLEDGQASVVLTGADVVVPSADEVSKVNNHGKRLIFIDFTSVSKNLKKSAIDSVSSGLIPIVSSANLTTEYENVTDGVIPAVEFLTPLLKSDRSDGLFTTLVTDENNQTLGLVYSSTKSISEAIKTQTGVYQSRKHGLWYKGATSGSTQQLVSLDLDCDSDCLKFEVVQSGTGFCHLDTDSCFGVNGGLVKLEKVLRDRLANAPEVD</sequence>
<protein>
    <submittedName>
        <fullName evidence="1">Unnamed protein product</fullName>
    </submittedName>
</protein>
<dbReference type="EMBL" id="BSXS01000959">
    <property type="protein sequence ID" value="GME74568.1"/>
    <property type="molecule type" value="Genomic_DNA"/>
</dbReference>
<evidence type="ECO:0000313" key="1">
    <source>
        <dbReference type="EMBL" id="GME74568.1"/>
    </source>
</evidence>
<comment type="caution">
    <text evidence="1">The sequence shown here is derived from an EMBL/GenBank/DDBJ whole genome shotgun (WGS) entry which is preliminary data.</text>
</comment>
<organism evidence="1 2">
    <name type="scientific">Ambrosiozyma monospora</name>
    <name type="common">Yeast</name>
    <name type="synonym">Endomycopsis monosporus</name>
    <dbReference type="NCBI Taxonomy" id="43982"/>
    <lineage>
        <taxon>Eukaryota</taxon>
        <taxon>Fungi</taxon>
        <taxon>Dikarya</taxon>
        <taxon>Ascomycota</taxon>
        <taxon>Saccharomycotina</taxon>
        <taxon>Pichiomycetes</taxon>
        <taxon>Pichiales</taxon>
        <taxon>Pichiaceae</taxon>
        <taxon>Ambrosiozyma</taxon>
    </lineage>
</organism>
<gene>
    <name evidence="1" type="ORF">Amon02_000181100</name>
</gene>
<evidence type="ECO:0000313" key="2">
    <source>
        <dbReference type="Proteomes" id="UP001165064"/>
    </source>
</evidence>